<evidence type="ECO:0000313" key="2">
    <source>
        <dbReference type="Proteomes" id="UP000233551"/>
    </source>
</evidence>
<accession>A0A2I0L9V8</accession>
<reference evidence="1 2" key="1">
    <citation type="submission" date="2017-11" db="EMBL/GenBank/DDBJ databases">
        <title>De-novo sequencing of pomegranate (Punica granatum L.) genome.</title>
        <authorList>
            <person name="Akparov Z."/>
            <person name="Amiraslanov A."/>
            <person name="Hajiyeva S."/>
            <person name="Abbasov M."/>
            <person name="Kaur K."/>
            <person name="Hamwieh A."/>
            <person name="Solovyev V."/>
            <person name="Salamov A."/>
            <person name="Braich B."/>
            <person name="Kosarev P."/>
            <person name="Mahmoud A."/>
            <person name="Hajiyev E."/>
            <person name="Babayeva S."/>
            <person name="Izzatullayeva V."/>
            <person name="Mammadov A."/>
            <person name="Mammadov A."/>
            <person name="Sharifova S."/>
            <person name="Ojaghi J."/>
            <person name="Eynullazada K."/>
            <person name="Bayramov B."/>
            <person name="Abdulazimova A."/>
            <person name="Shahmuradov I."/>
        </authorList>
    </citation>
    <scope>NUCLEOTIDE SEQUENCE [LARGE SCALE GENOMIC DNA]</scope>
    <source>
        <strain evidence="2">cv. AG2017</strain>
        <tissue evidence="1">Leaf</tissue>
    </source>
</reference>
<protein>
    <submittedName>
        <fullName evidence="1">Uncharacterized protein</fullName>
    </submittedName>
</protein>
<keyword evidence="2" id="KW-1185">Reference proteome</keyword>
<organism evidence="1 2">
    <name type="scientific">Punica granatum</name>
    <name type="common">Pomegranate</name>
    <dbReference type="NCBI Taxonomy" id="22663"/>
    <lineage>
        <taxon>Eukaryota</taxon>
        <taxon>Viridiplantae</taxon>
        <taxon>Streptophyta</taxon>
        <taxon>Embryophyta</taxon>
        <taxon>Tracheophyta</taxon>
        <taxon>Spermatophyta</taxon>
        <taxon>Magnoliopsida</taxon>
        <taxon>eudicotyledons</taxon>
        <taxon>Gunneridae</taxon>
        <taxon>Pentapetalae</taxon>
        <taxon>rosids</taxon>
        <taxon>malvids</taxon>
        <taxon>Myrtales</taxon>
        <taxon>Lythraceae</taxon>
        <taxon>Punica</taxon>
    </lineage>
</organism>
<sequence>MAMSRTNSILVKLVLFLFALNSLSLYLYFHPFTGNRPPLPGNQFPLTDNHSLLLSEDRRSLFDLKPWPILPSYLPWTENSS</sequence>
<name>A0A2I0L9V8_PUNGR</name>
<dbReference type="EMBL" id="PGOL01000091">
    <property type="protein sequence ID" value="PKI77467.1"/>
    <property type="molecule type" value="Genomic_DNA"/>
</dbReference>
<dbReference type="AlphaFoldDB" id="A0A2I0L9V8"/>
<proteinExistence type="predicted"/>
<gene>
    <name evidence="1" type="ORF">CRG98_002073</name>
</gene>
<evidence type="ECO:0000313" key="1">
    <source>
        <dbReference type="EMBL" id="PKI77467.1"/>
    </source>
</evidence>
<dbReference type="Proteomes" id="UP000233551">
    <property type="component" value="Unassembled WGS sequence"/>
</dbReference>
<comment type="caution">
    <text evidence="1">The sequence shown here is derived from an EMBL/GenBank/DDBJ whole genome shotgun (WGS) entry which is preliminary data.</text>
</comment>
<feature type="non-terminal residue" evidence="1">
    <location>
        <position position="81"/>
    </location>
</feature>